<accession>A0A8S5M4S2</accession>
<evidence type="ECO:0000313" key="1">
    <source>
        <dbReference type="EMBL" id="DAD77222.1"/>
    </source>
</evidence>
<reference evidence="1" key="1">
    <citation type="journal article" date="2021" name="Proc. Natl. Acad. Sci. U.S.A.">
        <title>A Catalog of Tens of Thousands of Viruses from Human Metagenomes Reveals Hidden Associations with Chronic Diseases.</title>
        <authorList>
            <person name="Tisza M.J."/>
            <person name="Buck C.B."/>
        </authorList>
    </citation>
    <scope>NUCLEOTIDE SEQUENCE</scope>
    <source>
        <strain evidence="1">Ct3O52</strain>
    </source>
</reference>
<proteinExistence type="predicted"/>
<organism evidence="1">
    <name type="scientific">Myoviridae sp. ct3O52</name>
    <dbReference type="NCBI Taxonomy" id="2826607"/>
    <lineage>
        <taxon>Viruses</taxon>
        <taxon>Duplodnaviria</taxon>
        <taxon>Heunggongvirae</taxon>
        <taxon>Uroviricota</taxon>
        <taxon>Caudoviricetes</taxon>
    </lineage>
</organism>
<protein>
    <submittedName>
        <fullName evidence="1">Tail tube protein</fullName>
    </submittedName>
</protein>
<sequence>MPAYDLRYIQAAKYTKSDSGNTVTYSDITKVGDAMTANFELRNAEGRLYAESSLAEYMRKATGGTISLGVKYITEAAQVLLYKAVKATRSVKTKSISVVRYGKTSTSQYVGVSFYAPDMIDGVEKFTCIFIGRALFGPPSHTYQTLGENITFNTPVTSGEFLVDALDNLVEIATCDSEEDARAYCDAVLGKTA</sequence>
<dbReference type="EMBL" id="BK014820">
    <property type="protein sequence ID" value="DAD77222.1"/>
    <property type="molecule type" value="Genomic_DNA"/>
</dbReference>
<name>A0A8S5M4S2_9CAUD</name>